<accession>B0XFS1</accession>
<feature type="compositionally biased region" description="Low complexity" evidence="1">
    <location>
        <begin position="227"/>
        <end position="240"/>
    </location>
</feature>
<reference evidence="2" key="1">
    <citation type="submission" date="2007-03" db="EMBL/GenBank/DDBJ databases">
        <title>Annotation of Culex pipiens quinquefasciatus.</title>
        <authorList>
            <consortium name="The Broad Institute Genome Sequencing Platform"/>
            <person name="Atkinson P.W."/>
            <person name="Hemingway J."/>
            <person name="Christensen B.M."/>
            <person name="Higgs S."/>
            <person name="Kodira C."/>
            <person name="Hannick L."/>
            <person name="Megy K."/>
            <person name="O'Leary S."/>
            <person name="Pearson M."/>
            <person name="Haas B.J."/>
            <person name="Mauceli E."/>
            <person name="Wortman J.R."/>
            <person name="Lee N.H."/>
            <person name="Guigo R."/>
            <person name="Stanke M."/>
            <person name="Alvarado L."/>
            <person name="Amedeo P."/>
            <person name="Antoine C.H."/>
            <person name="Arensburger P."/>
            <person name="Bidwell S.L."/>
            <person name="Crawford M."/>
            <person name="Camaro F."/>
            <person name="Devon K."/>
            <person name="Engels R."/>
            <person name="Hammond M."/>
            <person name="Howarth C."/>
            <person name="Koehrsen M."/>
            <person name="Lawson D."/>
            <person name="Montgomery P."/>
            <person name="Nene V."/>
            <person name="Nusbaum C."/>
            <person name="Puiu D."/>
            <person name="Romero-Severson J."/>
            <person name="Severson D.W."/>
            <person name="Shumway M."/>
            <person name="Sisk P."/>
            <person name="Stolte C."/>
            <person name="Zeng Q."/>
            <person name="Eisenstadt E."/>
            <person name="Fraser-Liggett C."/>
            <person name="Strausberg R."/>
            <person name="Galagan J."/>
            <person name="Birren B."/>
            <person name="Collins F.H."/>
        </authorList>
    </citation>
    <scope>NUCLEOTIDE SEQUENCE [LARGE SCALE GENOMIC DNA]</scope>
    <source>
        <strain evidence="2">JHB</strain>
    </source>
</reference>
<feature type="compositionally biased region" description="Basic residues" evidence="1">
    <location>
        <begin position="1148"/>
        <end position="1167"/>
    </location>
</feature>
<proteinExistence type="predicted"/>
<dbReference type="VEuPathDB" id="VectorBase:CPIJ018347"/>
<evidence type="ECO:0000313" key="3">
    <source>
        <dbReference type="EnsemblMetazoa" id="CPIJ018347-PA"/>
    </source>
</evidence>
<evidence type="ECO:0000313" key="4">
    <source>
        <dbReference type="Proteomes" id="UP000002320"/>
    </source>
</evidence>
<feature type="region of interest" description="Disordered" evidence="1">
    <location>
        <begin position="68"/>
        <end position="131"/>
    </location>
</feature>
<sequence length="1263" mass="139634">MPRIEVITMRGKTLLSWRVLNDSIECQNGRPVKAAVGLISNGSSTPNAAVSSSNVYNPTPIQKQFEISSESVSKITRPSVDNSHRRTRRSTASSWRTIQQPAVAAKEPEPKKDAPETSKESVASSVKEESSLKSSEVDSCTGLLHRAFVKAYPEKKKSACQAEAILFWNQLNTSEPKDKLPELVRLKIQQLEALALGRQGALMKFWVKAASAASPTPAVSQSRASPSEHGASGSGQSSQKGEAKIAQPSSASCLKRPAPVQQKISEELNEVTAQVLRMKERESAGLKQFLSVRSNIGRPRLEEQQTDLLKAICDIAIYGSATQDKRQFEAIRSIHTLDELKDALFHQGFKLSRSATYLRLLPRRSNTAEGGRHVNPVPVKLQKATNTKHHDHSDGRFCTSTIRSLEELSSLLGPEEVAFLSQDDKARVVIGLTAANKQSPFLMHIEYRVKLPDHNWVVAQRHKLIPSVTAGIIIKKNGLGKPEAVGYSGPTYVGIRSGKHSSSTAYSHALGFKRLTELEEFAPILRHDGIIKPVVVIVVDGGPDENPRYRKVIQVAIHHFLEHNLDAIFIATNAPGRSAFNRVERRMSPLSRELAGLILPHDHYGSHLDSQMRTTDEHLERQNFKFAGKTLAEVWGGLIIDGYPTVAEFIEPEASEVDPESLECRDQCWFSNHVRTSQYMLQIVKCDNRSCCSPLRSSLSTVLPGRFLPPPIPLIHSSDGLKAAGKDDHQHFPSLFVAISLDVSKILPKSYLGFKKIPYDLFCPSQTNLVNDRICTTCGLYHASLVMLKEHKKEHKVTAATKKIRSKRVVTRRRNELLVATADGGDLDWLDSDTVDLTGIPMDWAEGVENLNDSHPIIDIEKHLLNPWEETNLYASNARKFNGISSTSGSELDGKSAVQTPANLTTTAASTTTTTTAANKLDLTQALTSEDALYEVSVWFDGTELQFLSVEKVIKLAAPGLAESTQDLTGIDSSKQSSNGSVGSLGPFQLPSARPAADSHSSATEGSGTVITHRPRGQVDDRGIHQDQAWMMSYRTRNWTKAVPTRRRPKQPPKSGRGKKRTRTESEVEASLPEERQEAETGNTRTCRAGTASEPGRLVVLYGAVVRPKVLCRQGHKGDNKFMMLFEDGASKADRDLDRRQGHAPDRRPHRARVHRRRHLRGRFRRRGQAERNHQRSIVRGPDRQGHHRGDRLRPVPERGAGQVVNWACKAAEGGADDPMQSPSANGKRGSATNTTILHTKRPPRGMAKRVRGRCGTRYLRRI</sequence>
<feature type="region of interest" description="Disordered" evidence="1">
    <location>
        <begin position="1035"/>
        <end position="1091"/>
    </location>
</feature>
<dbReference type="PANTHER" id="PTHR46954:SF1">
    <property type="entry name" value="C2H2-TYPE DOMAIN-CONTAINING PROTEIN"/>
    <property type="match status" value="1"/>
</dbReference>
<name>B0XFS1_CULQU</name>
<dbReference type="VEuPathDB" id="VectorBase:CQUJHB007865"/>
<dbReference type="OrthoDB" id="129353at2759"/>
<feature type="compositionally biased region" description="Basic and acidic residues" evidence="1">
    <location>
        <begin position="106"/>
        <end position="119"/>
    </location>
</feature>
<feature type="compositionally biased region" description="Low complexity" evidence="1">
    <location>
        <begin position="973"/>
        <end position="984"/>
    </location>
</feature>
<feature type="compositionally biased region" description="Polar residues" evidence="1">
    <location>
        <begin position="1221"/>
        <end position="1238"/>
    </location>
</feature>
<dbReference type="EMBL" id="DS232956">
    <property type="protein sequence ID" value="EDS27000.1"/>
    <property type="molecule type" value="Genomic_DNA"/>
</dbReference>
<dbReference type="VEuPathDB" id="VectorBase:CQUJHB004513"/>
<organism>
    <name type="scientific">Culex quinquefasciatus</name>
    <name type="common">Southern house mosquito</name>
    <name type="synonym">Culex pungens</name>
    <dbReference type="NCBI Taxonomy" id="7176"/>
    <lineage>
        <taxon>Eukaryota</taxon>
        <taxon>Metazoa</taxon>
        <taxon>Ecdysozoa</taxon>
        <taxon>Arthropoda</taxon>
        <taxon>Hexapoda</taxon>
        <taxon>Insecta</taxon>
        <taxon>Pterygota</taxon>
        <taxon>Neoptera</taxon>
        <taxon>Endopterygota</taxon>
        <taxon>Diptera</taxon>
        <taxon>Nematocera</taxon>
        <taxon>Culicoidea</taxon>
        <taxon>Culicidae</taxon>
        <taxon>Culicinae</taxon>
        <taxon>Culicini</taxon>
        <taxon>Culex</taxon>
        <taxon>Culex</taxon>
    </lineage>
</organism>
<feature type="region of interest" description="Disordered" evidence="1">
    <location>
        <begin position="216"/>
        <end position="258"/>
    </location>
</feature>
<gene>
    <name evidence="3" type="primary">6052192</name>
    <name evidence="2" type="ORF">CpipJ_CPIJ018347</name>
</gene>
<protein>
    <recommendedName>
        <fullName evidence="5">C2H2-type domain-containing protein</fullName>
    </recommendedName>
</protein>
<dbReference type="VEuPathDB" id="VectorBase:CQUJHB008198"/>
<feature type="compositionally biased region" description="Basic residues" evidence="1">
    <location>
        <begin position="1044"/>
        <end position="1062"/>
    </location>
</feature>
<dbReference type="PANTHER" id="PTHR46954">
    <property type="entry name" value="C2H2-TYPE DOMAIN-CONTAINING PROTEIN"/>
    <property type="match status" value="1"/>
</dbReference>
<feature type="compositionally biased region" description="Polar residues" evidence="1">
    <location>
        <begin position="68"/>
        <end position="81"/>
    </location>
</feature>
<evidence type="ECO:0000256" key="1">
    <source>
        <dbReference type="SAM" id="MobiDB-lite"/>
    </source>
</evidence>
<dbReference type="AlphaFoldDB" id="B0XFS1"/>
<feature type="region of interest" description="Disordered" evidence="1">
    <location>
        <begin position="1133"/>
        <end position="1197"/>
    </location>
</feature>
<dbReference type="InParanoid" id="B0XFS1"/>
<dbReference type="Proteomes" id="UP000002320">
    <property type="component" value="Unassembled WGS sequence"/>
</dbReference>
<dbReference type="KEGG" id="cqu:CpipJ_CPIJ018347"/>
<dbReference type="eggNOG" id="ENOG502QWEQ">
    <property type="taxonomic scope" value="Eukaryota"/>
</dbReference>
<feature type="region of interest" description="Disordered" evidence="1">
    <location>
        <begin position="970"/>
        <end position="1022"/>
    </location>
</feature>
<evidence type="ECO:0008006" key="5">
    <source>
        <dbReference type="Google" id="ProtNLM"/>
    </source>
</evidence>
<keyword evidence="4" id="KW-1185">Reference proteome</keyword>
<reference evidence="3" key="2">
    <citation type="submission" date="2020-05" db="UniProtKB">
        <authorList>
            <consortium name="EnsemblMetazoa"/>
        </authorList>
    </citation>
    <scope>IDENTIFICATION</scope>
    <source>
        <strain evidence="3">JHB</strain>
    </source>
</reference>
<dbReference type="EnsemblMetazoa" id="CPIJ018347-RA">
    <property type="protein sequence ID" value="CPIJ018347-PA"/>
    <property type="gene ID" value="CPIJ018347"/>
</dbReference>
<dbReference type="HOGENOM" id="CLU_264651_0_0_1"/>
<feature type="compositionally biased region" description="Basic residues" evidence="1">
    <location>
        <begin position="1239"/>
        <end position="1256"/>
    </location>
</feature>
<feature type="compositionally biased region" description="Basic and acidic residues" evidence="1">
    <location>
        <begin position="1133"/>
        <end position="1147"/>
    </location>
</feature>
<evidence type="ECO:0000313" key="2">
    <source>
        <dbReference type="EMBL" id="EDS27000.1"/>
    </source>
</evidence>
<feature type="compositionally biased region" description="Polar residues" evidence="1">
    <location>
        <begin position="999"/>
        <end position="1010"/>
    </location>
</feature>
<feature type="region of interest" description="Disordered" evidence="1">
    <location>
        <begin position="1214"/>
        <end position="1256"/>
    </location>
</feature>